<dbReference type="EMBL" id="AMCI01005868">
    <property type="protein sequence ID" value="EJW95328.1"/>
    <property type="molecule type" value="Genomic_DNA"/>
</dbReference>
<evidence type="ECO:0000313" key="2">
    <source>
        <dbReference type="EMBL" id="EJW95328.1"/>
    </source>
</evidence>
<keyword evidence="1" id="KW-0812">Transmembrane</keyword>
<keyword evidence="1" id="KW-1133">Transmembrane helix</keyword>
<protein>
    <submittedName>
        <fullName evidence="2">Uncharacterized protein</fullName>
    </submittedName>
</protein>
<proteinExistence type="predicted"/>
<organism evidence="2">
    <name type="scientific">gut metagenome</name>
    <dbReference type="NCBI Taxonomy" id="749906"/>
    <lineage>
        <taxon>unclassified sequences</taxon>
        <taxon>metagenomes</taxon>
        <taxon>organismal metagenomes</taxon>
    </lineage>
</organism>
<name>J9FLL7_9ZZZZ</name>
<reference evidence="2" key="1">
    <citation type="journal article" date="2012" name="PLoS ONE">
        <title>Gene sets for utilization of primary and secondary nutrition supplies in the distal gut of endangered iberian lynx.</title>
        <authorList>
            <person name="Alcaide M."/>
            <person name="Messina E."/>
            <person name="Richter M."/>
            <person name="Bargiela R."/>
            <person name="Peplies J."/>
            <person name="Huws S.A."/>
            <person name="Newbold C.J."/>
            <person name="Golyshin P.N."/>
            <person name="Simon M.A."/>
            <person name="Lopez G."/>
            <person name="Yakimov M.M."/>
            <person name="Ferrer M."/>
        </authorList>
    </citation>
    <scope>NUCLEOTIDE SEQUENCE</scope>
</reference>
<sequence>MIGRFVRNYIFRFAFRKATLTHIIYIVRTHIIYIMAKSLFSLASYIRS</sequence>
<feature type="transmembrane region" description="Helical" evidence="1">
    <location>
        <begin position="20"/>
        <end position="46"/>
    </location>
</feature>
<gene>
    <name evidence="2" type="ORF">EVA_16566</name>
</gene>
<keyword evidence="1" id="KW-0472">Membrane</keyword>
<comment type="caution">
    <text evidence="2">The sequence shown here is derived from an EMBL/GenBank/DDBJ whole genome shotgun (WGS) entry which is preliminary data.</text>
</comment>
<dbReference type="AlphaFoldDB" id="J9FLL7"/>
<accession>J9FLL7</accession>
<evidence type="ECO:0000256" key="1">
    <source>
        <dbReference type="SAM" id="Phobius"/>
    </source>
</evidence>